<dbReference type="AlphaFoldDB" id="A0A917QNH7"/>
<accession>A0A917QNH7</accession>
<evidence type="ECO:0000313" key="3">
    <source>
        <dbReference type="Proteomes" id="UP000612956"/>
    </source>
</evidence>
<protein>
    <submittedName>
        <fullName evidence="2">Uncharacterized protein</fullName>
    </submittedName>
</protein>
<feature type="compositionally biased region" description="Polar residues" evidence="1">
    <location>
        <begin position="24"/>
        <end position="58"/>
    </location>
</feature>
<reference evidence="2" key="2">
    <citation type="submission" date="2020-09" db="EMBL/GenBank/DDBJ databases">
        <authorList>
            <person name="Sun Q."/>
            <person name="Zhou Y."/>
        </authorList>
    </citation>
    <scope>NUCLEOTIDE SEQUENCE</scope>
    <source>
        <strain evidence="2">CGMCC 4.7278</strain>
    </source>
</reference>
<sequence length="89" mass="9574">MLVADNLFRALELHLIPGIGPNRATRSNRVIRSSSHGTHRNLPSTASQPNLSTANTRATVRRPCLTARPVDQSARRASAKAAAPQCFSS</sequence>
<keyword evidence="3" id="KW-1185">Reference proteome</keyword>
<evidence type="ECO:0000313" key="2">
    <source>
        <dbReference type="EMBL" id="GGK61179.1"/>
    </source>
</evidence>
<reference evidence="2" key="1">
    <citation type="journal article" date="2014" name="Int. J. Syst. Evol. Microbiol.">
        <title>Complete genome sequence of Corynebacterium casei LMG S-19264T (=DSM 44701T), isolated from a smear-ripened cheese.</title>
        <authorList>
            <consortium name="US DOE Joint Genome Institute (JGI-PGF)"/>
            <person name="Walter F."/>
            <person name="Albersmeier A."/>
            <person name="Kalinowski J."/>
            <person name="Ruckert C."/>
        </authorList>
    </citation>
    <scope>NUCLEOTIDE SEQUENCE</scope>
    <source>
        <strain evidence="2">CGMCC 4.7278</strain>
    </source>
</reference>
<proteinExistence type="predicted"/>
<dbReference type="EMBL" id="BMMW01000003">
    <property type="protein sequence ID" value="GGK61179.1"/>
    <property type="molecule type" value="Genomic_DNA"/>
</dbReference>
<organism evidence="2 3">
    <name type="scientific">Nocardia camponoti</name>
    <dbReference type="NCBI Taxonomy" id="1616106"/>
    <lineage>
        <taxon>Bacteria</taxon>
        <taxon>Bacillati</taxon>
        <taxon>Actinomycetota</taxon>
        <taxon>Actinomycetes</taxon>
        <taxon>Mycobacteriales</taxon>
        <taxon>Nocardiaceae</taxon>
        <taxon>Nocardia</taxon>
    </lineage>
</organism>
<dbReference type="Proteomes" id="UP000612956">
    <property type="component" value="Unassembled WGS sequence"/>
</dbReference>
<name>A0A917QNH7_9NOCA</name>
<gene>
    <name evidence="2" type="ORF">GCM10011591_36900</name>
</gene>
<feature type="region of interest" description="Disordered" evidence="1">
    <location>
        <begin position="18"/>
        <end position="89"/>
    </location>
</feature>
<evidence type="ECO:0000256" key="1">
    <source>
        <dbReference type="SAM" id="MobiDB-lite"/>
    </source>
</evidence>
<comment type="caution">
    <text evidence="2">The sequence shown here is derived from an EMBL/GenBank/DDBJ whole genome shotgun (WGS) entry which is preliminary data.</text>
</comment>